<dbReference type="PANTHER" id="PTHR43252">
    <property type="entry name" value="TRANSCRIPTIONAL REGULATOR YQJI"/>
    <property type="match status" value="1"/>
</dbReference>
<dbReference type="RefSeq" id="WP_386053902.1">
    <property type="nucleotide sequence ID" value="NZ_JBHTKH010000012.1"/>
</dbReference>
<organism evidence="2 3">
    <name type="scientific">Terrabacter terrigena</name>
    <dbReference type="NCBI Taxonomy" id="574718"/>
    <lineage>
        <taxon>Bacteria</taxon>
        <taxon>Bacillati</taxon>
        <taxon>Actinomycetota</taxon>
        <taxon>Actinomycetes</taxon>
        <taxon>Micrococcales</taxon>
        <taxon>Intrasporangiaceae</taxon>
        <taxon>Terrabacter</taxon>
    </lineage>
</organism>
<dbReference type="Gene3D" id="1.10.10.10">
    <property type="entry name" value="Winged helix-like DNA-binding domain superfamily/Winged helix DNA-binding domain"/>
    <property type="match status" value="1"/>
</dbReference>
<protein>
    <submittedName>
        <fullName evidence="2">PadR family transcriptional regulator</fullName>
    </submittedName>
</protein>
<dbReference type="InterPro" id="IPR005149">
    <property type="entry name" value="Tscrpt_reg_PadR_N"/>
</dbReference>
<sequence length="208" mass="23424">MRRTSTTTNALLGLLGLRHTWSSSELTAQIARNMRFFWPRAESRIYAALTVLASEGMVTSSPEPIGPRRNRTRYAITPAGRRRLKAWLASPPRPTVLECEPLLRLLFGHLGTDDQAALAVRRIRNDGERIQAAGRAIGMEFMERRAPFQEHVQMRALVFDFLASWSSMLIDWADRSQATMARWPEQSSQERHEAALAVIAARLPDSGA</sequence>
<proteinExistence type="predicted"/>
<dbReference type="Proteomes" id="UP001597046">
    <property type="component" value="Unassembled WGS sequence"/>
</dbReference>
<reference evidence="3" key="1">
    <citation type="journal article" date="2019" name="Int. J. Syst. Evol. Microbiol.">
        <title>The Global Catalogue of Microorganisms (GCM) 10K type strain sequencing project: providing services to taxonomists for standard genome sequencing and annotation.</title>
        <authorList>
            <consortium name="The Broad Institute Genomics Platform"/>
            <consortium name="The Broad Institute Genome Sequencing Center for Infectious Disease"/>
            <person name="Wu L."/>
            <person name="Ma J."/>
        </authorList>
    </citation>
    <scope>NUCLEOTIDE SEQUENCE [LARGE SCALE GENOMIC DNA]</scope>
    <source>
        <strain evidence="3">CCUG 57508</strain>
    </source>
</reference>
<dbReference type="SUPFAM" id="SSF46785">
    <property type="entry name" value="Winged helix' DNA-binding domain"/>
    <property type="match status" value="1"/>
</dbReference>
<evidence type="ECO:0000259" key="1">
    <source>
        <dbReference type="Pfam" id="PF03551"/>
    </source>
</evidence>
<dbReference type="InterPro" id="IPR036390">
    <property type="entry name" value="WH_DNA-bd_sf"/>
</dbReference>
<feature type="domain" description="Transcription regulator PadR N-terminal" evidence="1">
    <location>
        <begin position="24"/>
        <end position="85"/>
    </location>
</feature>
<keyword evidence="3" id="KW-1185">Reference proteome</keyword>
<gene>
    <name evidence="2" type="ORF">ACFQ2V_16270</name>
</gene>
<evidence type="ECO:0000313" key="2">
    <source>
        <dbReference type="EMBL" id="MFD1055870.1"/>
    </source>
</evidence>
<accession>A0ABW3N388</accession>
<dbReference type="Pfam" id="PF03551">
    <property type="entry name" value="PadR"/>
    <property type="match status" value="1"/>
</dbReference>
<comment type="caution">
    <text evidence="2">The sequence shown here is derived from an EMBL/GenBank/DDBJ whole genome shotgun (WGS) entry which is preliminary data.</text>
</comment>
<evidence type="ECO:0000313" key="3">
    <source>
        <dbReference type="Proteomes" id="UP001597046"/>
    </source>
</evidence>
<dbReference type="InterPro" id="IPR036388">
    <property type="entry name" value="WH-like_DNA-bd_sf"/>
</dbReference>
<dbReference type="PANTHER" id="PTHR43252:SF6">
    <property type="entry name" value="NEGATIVE TRANSCRIPTION REGULATOR PADR"/>
    <property type="match status" value="1"/>
</dbReference>
<name>A0ABW3N388_9MICO</name>
<dbReference type="EMBL" id="JBHTKH010000012">
    <property type="protein sequence ID" value="MFD1055870.1"/>
    <property type="molecule type" value="Genomic_DNA"/>
</dbReference>